<protein>
    <submittedName>
        <fullName evidence="1">Uncharacterized protein</fullName>
    </submittedName>
</protein>
<dbReference type="GeneID" id="15926598"/>
<name>R9TJ80_9CAUD</name>
<dbReference type="Gene3D" id="1.25.10.10">
    <property type="entry name" value="Leucine-rich Repeat Variant"/>
    <property type="match status" value="1"/>
</dbReference>
<keyword evidence="2" id="KW-1185">Reference proteome</keyword>
<dbReference type="KEGG" id="vg:15926598"/>
<proteinExistence type="predicted"/>
<reference evidence="1 2" key="1">
    <citation type="journal article" date="2014" name="Genome Biol. Evol.">
        <title>Composite Conserved Promoter-Terminator Motifs (PeSLs) that Mediate Modular Shuffling in the Diverse T4-Like Myoviruses.</title>
        <authorList>
            <person name="Comeau A.M."/>
            <person name="Arbiol C."/>
            <person name="Krisch H.M."/>
        </authorList>
    </citation>
    <scope>NUCLEOTIDE SEQUENCE [LARGE SCALE GENOMIC DNA]</scope>
</reference>
<dbReference type="EMBL" id="HQ317393">
    <property type="protein sequence ID" value="AGN30147.1"/>
    <property type="molecule type" value="Genomic_DNA"/>
</dbReference>
<dbReference type="InterPro" id="IPR011989">
    <property type="entry name" value="ARM-like"/>
</dbReference>
<gene>
    <name evidence="1" type="ORF">VPFG_00145</name>
</gene>
<organism evidence="1 2">
    <name type="scientific">Vibrio phage nt-1</name>
    <dbReference type="NCBI Taxonomy" id="115992"/>
    <lineage>
        <taxon>Viruses</taxon>
        <taxon>Duplodnaviria</taxon>
        <taxon>Heunggongvirae</taxon>
        <taxon>Uroviricota</taxon>
        <taxon>Caudoviricetes</taxon>
        <taxon>Pantevenvirales</taxon>
        <taxon>Straboviridae</taxon>
        <taxon>Mylasvirus</taxon>
        <taxon>Mylasvirus persius</taxon>
    </lineage>
</organism>
<accession>R9TJ80</accession>
<evidence type="ECO:0000313" key="2">
    <source>
        <dbReference type="Proteomes" id="UP000201461"/>
    </source>
</evidence>
<dbReference type="OrthoDB" id="3793at10239"/>
<sequence length="554" mass="63912">MKLFTEFYQEVRLDEISDRANIDIDWDWGHENGTGETSARFNAAGEDFSVSVDENNPGYFTISFQNSGGYSQTGRAGHSAAAVFSGVLTTLREFTETYEEEMDKKPYEYDFSAAYELPRNHEYYALQNNRREAQRLDEESKKKLLKDLISRPMLYYALSLTFGKEYGYSTDISDRWLERLAGGANDFRSVRKNVTRAILSMSDNDVNQALMQMSGSVGFTLTNQHQNSYDYDAPFGQASLEDTIDDADQYQIEAWINDGREDEILEHADWRTLVRIAEWGLMHDELIYHDDADVRAAVMRTDYEMGDKLAQSSDPDHRQEAAENGFSIWELVLDSDDDVREAAWDWSFENDDADTRIDYAKRIKSEMGRSIAEDFWDRMIDDVDDYEDRVYVAEQGYRLEELVDDHDEDVRQAAMNYYFNNYGSEDAVGSILEYGDAYREENFAYIMGGNFGPSAEEKAIELAKENDVDVSEYVRTSDITWYKWNDPVADMKVVDEEGTEFDIQITAQDDGNFTIVIDGDETSDIPFSDIYSIFKTEYGINIDDYTYVYDDLNN</sequence>
<evidence type="ECO:0000313" key="1">
    <source>
        <dbReference type="EMBL" id="AGN30147.1"/>
    </source>
</evidence>
<dbReference type="RefSeq" id="YP_008125296.1">
    <property type="nucleotide sequence ID" value="NC_021529.2"/>
</dbReference>
<dbReference type="Proteomes" id="UP000201461">
    <property type="component" value="Segment"/>
</dbReference>